<dbReference type="GO" id="GO:0047536">
    <property type="term" value="F:2-aminoadipate transaminase activity"/>
    <property type="evidence" value="ECO:0007669"/>
    <property type="project" value="TreeGrafter"/>
</dbReference>
<comment type="caution">
    <text evidence="11">The sequence shown here is derived from an EMBL/GenBank/DDBJ whole genome shotgun (WGS) entry which is preliminary data.</text>
</comment>
<sequence length="545" mass="60539">MAPPGINVEVVAETDTTAVTLPEPLTLSGIGKRRTAAGRLVAGVAAAADVEAFKGITSHSHKHLARRWDHRLTKESAGRQGNRLKAAAKYLKNPGMISLGGGLPSSEYFPFDELSVKVPTAGGYSEQAVHESGQVLTAGKHDLANEKSLFDIETAFNYGQGTGSAQLLRYLIEHTELVHNPPYRDWQCTMTIGSTSALDMSLRMFLNPGDYVLTEEYTFSAAVETTRQMGGRLLSIPIDSEGLIPSAIDSILTNWDPAARQARKPFLIYTVPTGQNPTGATMSLQRRRDLYAIAQKHDLFILEDEPYYFLQMQPYTGPDSPPAPLPPSHAAFLRSLVPSLLSLDTDGRVMRMDSFSKVIAPGARLGWITASAQLIERYIRHADLSTQSPSGMSQLILFKLLDEHWGHQGYLDWLIHMRVEYTRRRDVMLAACDAHLPKDLVSWQAPAAGMFHWMKVEYKLHPNFKSGEKDVLELEEDIFQASIRKGALVMKGSFFYADDEVRHDTMFFRATYAAAPFDRIVEAVRRFGEAVREEFGVVENGVNGH</sequence>
<accession>A0A8K0KXE0</accession>
<feature type="domain" description="Aminotransferase class I/classII large" evidence="10">
    <location>
        <begin position="147"/>
        <end position="526"/>
    </location>
</feature>
<dbReference type="InterPro" id="IPR050859">
    <property type="entry name" value="Class-I_PLP-dep_aminotransf"/>
</dbReference>
<dbReference type="FunFam" id="3.40.640.10:FF:000074">
    <property type="entry name" value="Aromatic amino acid aminotransferase"/>
    <property type="match status" value="1"/>
</dbReference>
<proteinExistence type="inferred from homology"/>
<comment type="catalytic activity">
    <reaction evidence="8">
        <text>an aromatic L-alpha-amino acid + 2-oxoglutarate = an aromatic oxo-acid + L-glutamate</text>
        <dbReference type="Rhea" id="RHEA:17533"/>
        <dbReference type="ChEBI" id="CHEBI:16810"/>
        <dbReference type="ChEBI" id="CHEBI:29985"/>
        <dbReference type="ChEBI" id="CHEBI:73309"/>
        <dbReference type="ChEBI" id="CHEBI:84824"/>
        <dbReference type="EC" id="2.6.1.57"/>
    </reaction>
</comment>
<evidence type="ECO:0000313" key="12">
    <source>
        <dbReference type="Proteomes" id="UP000809789"/>
    </source>
</evidence>
<dbReference type="Gene3D" id="3.40.640.10">
    <property type="entry name" value="Type I PLP-dependent aspartate aminotransferase-like (Major domain)"/>
    <property type="match status" value="1"/>
</dbReference>
<keyword evidence="4" id="KW-0963">Cytoplasm</keyword>
<dbReference type="GO" id="GO:0030170">
    <property type="term" value="F:pyridoxal phosphate binding"/>
    <property type="evidence" value="ECO:0007669"/>
    <property type="project" value="InterPro"/>
</dbReference>
<dbReference type="AlphaFoldDB" id="A0A8K0KXE0"/>
<dbReference type="Proteomes" id="UP000809789">
    <property type="component" value="Unassembled WGS sequence"/>
</dbReference>
<organism evidence="11 12">
    <name type="scientific">Elsinoe batatas</name>
    <dbReference type="NCBI Taxonomy" id="2601811"/>
    <lineage>
        <taxon>Eukaryota</taxon>
        <taxon>Fungi</taxon>
        <taxon>Dikarya</taxon>
        <taxon>Ascomycota</taxon>
        <taxon>Pezizomycotina</taxon>
        <taxon>Dothideomycetes</taxon>
        <taxon>Dothideomycetidae</taxon>
        <taxon>Myriangiales</taxon>
        <taxon>Elsinoaceae</taxon>
        <taxon>Elsinoe</taxon>
    </lineage>
</organism>
<name>A0A8K0KXE0_9PEZI</name>
<comment type="cofactor">
    <cofactor evidence="1">
        <name>pyridoxal 5'-phosphate</name>
        <dbReference type="ChEBI" id="CHEBI:597326"/>
    </cofactor>
</comment>
<evidence type="ECO:0000256" key="3">
    <source>
        <dbReference type="ARBA" id="ARBA00007441"/>
    </source>
</evidence>
<evidence type="ECO:0000256" key="2">
    <source>
        <dbReference type="ARBA" id="ARBA00004496"/>
    </source>
</evidence>
<dbReference type="InterPro" id="IPR015421">
    <property type="entry name" value="PyrdxlP-dep_Trfase_major"/>
</dbReference>
<dbReference type="SUPFAM" id="SSF53383">
    <property type="entry name" value="PLP-dependent transferases"/>
    <property type="match status" value="1"/>
</dbReference>
<evidence type="ECO:0000259" key="10">
    <source>
        <dbReference type="Pfam" id="PF00155"/>
    </source>
</evidence>
<dbReference type="GO" id="GO:0008793">
    <property type="term" value="F:aromatic-amino-acid transaminase activity"/>
    <property type="evidence" value="ECO:0007669"/>
    <property type="project" value="TreeGrafter"/>
</dbReference>
<dbReference type="OrthoDB" id="691673at2759"/>
<dbReference type="GO" id="GO:0005737">
    <property type="term" value="C:cytoplasm"/>
    <property type="evidence" value="ECO:0007669"/>
    <property type="project" value="UniProtKB-SubCell"/>
</dbReference>
<dbReference type="EC" id="2.6.1.57" evidence="9"/>
<keyword evidence="5" id="KW-0032">Aminotransferase</keyword>
<evidence type="ECO:0000256" key="9">
    <source>
        <dbReference type="ARBA" id="ARBA00067014"/>
    </source>
</evidence>
<keyword evidence="6" id="KW-0808">Transferase</keyword>
<dbReference type="InterPro" id="IPR004839">
    <property type="entry name" value="Aminotransferase_I/II_large"/>
</dbReference>
<dbReference type="GO" id="GO:0009074">
    <property type="term" value="P:aromatic amino acid family catabolic process"/>
    <property type="evidence" value="ECO:0007669"/>
    <property type="project" value="TreeGrafter"/>
</dbReference>
<dbReference type="CDD" id="cd00609">
    <property type="entry name" value="AAT_like"/>
    <property type="match status" value="1"/>
</dbReference>
<keyword evidence="12" id="KW-1185">Reference proteome</keyword>
<protein>
    <recommendedName>
        <fullName evidence="9">aromatic-amino-acid transaminase</fullName>
        <ecNumber evidence="9">2.6.1.57</ecNumber>
    </recommendedName>
</protein>
<evidence type="ECO:0000256" key="6">
    <source>
        <dbReference type="ARBA" id="ARBA00022679"/>
    </source>
</evidence>
<keyword evidence="7" id="KW-0663">Pyridoxal phosphate</keyword>
<evidence type="ECO:0000256" key="7">
    <source>
        <dbReference type="ARBA" id="ARBA00022898"/>
    </source>
</evidence>
<evidence type="ECO:0000256" key="1">
    <source>
        <dbReference type="ARBA" id="ARBA00001933"/>
    </source>
</evidence>
<evidence type="ECO:0000256" key="4">
    <source>
        <dbReference type="ARBA" id="ARBA00022490"/>
    </source>
</evidence>
<reference evidence="11" key="1">
    <citation type="submission" date="2021-07" db="EMBL/GenBank/DDBJ databases">
        <title>Elsinoe batatas strain:CRI-CJ2 Genome sequencing and assembly.</title>
        <authorList>
            <person name="Huang L."/>
        </authorList>
    </citation>
    <scope>NUCLEOTIDE SEQUENCE</scope>
    <source>
        <strain evidence="11">CRI-CJ2</strain>
    </source>
</reference>
<dbReference type="GO" id="GO:0006571">
    <property type="term" value="P:tyrosine biosynthetic process"/>
    <property type="evidence" value="ECO:0007669"/>
    <property type="project" value="TreeGrafter"/>
</dbReference>
<dbReference type="EMBL" id="JAESVG020000008">
    <property type="protein sequence ID" value="KAG8625287.1"/>
    <property type="molecule type" value="Genomic_DNA"/>
</dbReference>
<dbReference type="GO" id="GO:0019878">
    <property type="term" value="P:lysine biosynthetic process via aminoadipic acid"/>
    <property type="evidence" value="ECO:0007669"/>
    <property type="project" value="TreeGrafter"/>
</dbReference>
<dbReference type="Pfam" id="PF00155">
    <property type="entry name" value="Aminotran_1_2"/>
    <property type="match status" value="1"/>
</dbReference>
<evidence type="ECO:0000256" key="8">
    <source>
        <dbReference type="ARBA" id="ARBA00051993"/>
    </source>
</evidence>
<dbReference type="PANTHER" id="PTHR42790">
    <property type="entry name" value="AMINOTRANSFERASE"/>
    <property type="match status" value="1"/>
</dbReference>
<evidence type="ECO:0000256" key="5">
    <source>
        <dbReference type="ARBA" id="ARBA00022576"/>
    </source>
</evidence>
<evidence type="ECO:0000313" key="11">
    <source>
        <dbReference type="EMBL" id="KAG8625287.1"/>
    </source>
</evidence>
<dbReference type="InterPro" id="IPR015424">
    <property type="entry name" value="PyrdxlP-dep_Trfase"/>
</dbReference>
<dbReference type="PANTHER" id="PTHR42790:SF21">
    <property type="entry name" value="AROMATIC_AMINOADIPATE AMINOTRANSFERASE 1"/>
    <property type="match status" value="1"/>
</dbReference>
<comment type="similarity">
    <text evidence="3">Belongs to the class-I pyridoxal-phosphate-dependent aminotransferase family.</text>
</comment>
<comment type="subcellular location">
    <subcellularLocation>
        <location evidence="2">Cytoplasm</location>
    </subcellularLocation>
</comment>
<gene>
    <name evidence="11" type="ORF">KVT40_007038</name>
</gene>